<keyword evidence="3" id="KW-0274">FAD</keyword>
<dbReference type="PANTHER" id="PTHR46056">
    <property type="entry name" value="LONG-CHAIN-ALCOHOL OXIDASE"/>
    <property type="match status" value="1"/>
</dbReference>
<keyword evidence="4" id="KW-0560">Oxidoreductase</keyword>
<protein>
    <submittedName>
        <fullName evidence="5">Uncharacterized protein</fullName>
    </submittedName>
</protein>
<comment type="similarity">
    <text evidence="1">Belongs to the GMC oxidoreductase family.</text>
</comment>
<dbReference type="GO" id="GO:0016491">
    <property type="term" value="F:oxidoreductase activity"/>
    <property type="evidence" value="ECO:0007669"/>
    <property type="project" value="UniProtKB-KW"/>
</dbReference>
<evidence type="ECO:0000256" key="3">
    <source>
        <dbReference type="ARBA" id="ARBA00022827"/>
    </source>
</evidence>
<gene>
    <name evidence="5" type="ORF">B296_00044775</name>
</gene>
<proteinExistence type="inferred from homology"/>
<evidence type="ECO:0000313" key="6">
    <source>
        <dbReference type="Proteomes" id="UP000287651"/>
    </source>
</evidence>
<evidence type="ECO:0000256" key="1">
    <source>
        <dbReference type="ARBA" id="ARBA00010790"/>
    </source>
</evidence>
<evidence type="ECO:0000256" key="2">
    <source>
        <dbReference type="ARBA" id="ARBA00022630"/>
    </source>
</evidence>
<accession>A0A426XU28</accession>
<dbReference type="AlphaFoldDB" id="A0A426XU28"/>
<dbReference type="Proteomes" id="UP000287651">
    <property type="component" value="Unassembled WGS sequence"/>
</dbReference>
<keyword evidence="2" id="KW-0285">Flavoprotein</keyword>
<dbReference type="PANTHER" id="PTHR46056:SF4">
    <property type="entry name" value="LONG-CHAIN-ALCOHOL OXIDASE FAO4A"/>
    <property type="match status" value="1"/>
</dbReference>
<dbReference type="EMBL" id="AMZH03017577">
    <property type="protein sequence ID" value="RRT42791.1"/>
    <property type="molecule type" value="Genomic_DNA"/>
</dbReference>
<reference evidence="5 6" key="1">
    <citation type="journal article" date="2014" name="Agronomy (Basel)">
        <title>A Draft Genome Sequence for Ensete ventricosum, the Drought-Tolerant Tree Against Hunger.</title>
        <authorList>
            <person name="Harrison J."/>
            <person name="Moore K.A."/>
            <person name="Paszkiewicz K."/>
            <person name="Jones T."/>
            <person name="Grant M."/>
            <person name="Ambacheew D."/>
            <person name="Muzemil S."/>
            <person name="Studholme D.J."/>
        </authorList>
    </citation>
    <scope>NUCLEOTIDE SEQUENCE [LARGE SCALE GENOMIC DNA]</scope>
</reference>
<sequence>MGREHEVRVNRTTVADEDSLTGAVKDLEAGESWPSWGGRDAAPVNRLSSREMDSLTAVCDTLLPSIHVPHAPHESLRTYYANSASMIGTPEVVRPPLVRQFSVWKLLVNHRLMTNDHRVQVGGYLSERLQHPRLWQVRLALWLLSTWFGTFILCGTNSLSCRFPFFRSFPEVEAARREEIIRSWSVSCIFLLRVLCRGFKSLVVLFYFTQVSASYHPSLTLPLWQSELAARLQKTH</sequence>
<comment type="caution">
    <text evidence="5">The sequence shown here is derived from an EMBL/GenBank/DDBJ whole genome shotgun (WGS) entry which is preliminary data.</text>
</comment>
<organism evidence="5 6">
    <name type="scientific">Ensete ventricosum</name>
    <name type="common">Abyssinian banana</name>
    <name type="synonym">Musa ensete</name>
    <dbReference type="NCBI Taxonomy" id="4639"/>
    <lineage>
        <taxon>Eukaryota</taxon>
        <taxon>Viridiplantae</taxon>
        <taxon>Streptophyta</taxon>
        <taxon>Embryophyta</taxon>
        <taxon>Tracheophyta</taxon>
        <taxon>Spermatophyta</taxon>
        <taxon>Magnoliopsida</taxon>
        <taxon>Liliopsida</taxon>
        <taxon>Zingiberales</taxon>
        <taxon>Musaceae</taxon>
        <taxon>Ensete</taxon>
    </lineage>
</organism>
<name>A0A426XU28_ENSVE</name>
<evidence type="ECO:0000256" key="4">
    <source>
        <dbReference type="ARBA" id="ARBA00023002"/>
    </source>
</evidence>
<evidence type="ECO:0000313" key="5">
    <source>
        <dbReference type="EMBL" id="RRT42791.1"/>
    </source>
</evidence>